<reference evidence="1 2" key="1">
    <citation type="submission" date="2023-11" db="EMBL/GenBank/DDBJ databases">
        <title>Halocaridina rubra genome assembly.</title>
        <authorList>
            <person name="Smith C."/>
        </authorList>
    </citation>
    <scope>NUCLEOTIDE SEQUENCE [LARGE SCALE GENOMIC DNA]</scope>
    <source>
        <strain evidence="1">EP-1</strain>
        <tissue evidence="1">Whole</tissue>
    </source>
</reference>
<proteinExistence type="predicted"/>
<protein>
    <submittedName>
        <fullName evidence="1">Tubulin--tyrosine ligase-like protein 12</fullName>
    </submittedName>
</protein>
<dbReference type="InterPro" id="IPR027749">
    <property type="entry name" value="TTLL12"/>
</dbReference>
<keyword evidence="2" id="KW-1185">Reference proteome</keyword>
<dbReference type="Pfam" id="PF03133">
    <property type="entry name" value="TTL"/>
    <property type="match status" value="1"/>
</dbReference>
<dbReference type="InterPro" id="IPR004344">
    <property type="entry name" value="TTL/TTLL_fam"/>
</dbReference>
<dbReference type="PROSITE" id="PS51221">
    <property type="entry name" value="TTL"/>
    <property type="match status" value="1"/>
</dbReference>
<keyword evidence="1" id="KW-0436">Ligase</keyword>
<dbReference type="PANTHER" id="PTHR46088:SF1">
    <property type="entry name" value="TUBULIN--TYROSINE LIGASE-LIKE PROTEIN 12"/>
    <property type="match status" value="1"/>
</dbReference>
<organism evidence="1 2">
    <name type="scientific">Halocaridina rubra</name>
    <name type="common">Hawaiian red shrimp</name>
    <dbReference type="NCBI Taxonomy" id="373956"/>
    <lineage>
        <taxon>Eukaryota</taxon>
        <taxon>Metazoa</taxon>
        <taxon>Ecdysozoa</taxon>
        <taxon>Arthropoda</taxon>
        <taxon>Crustacea</taxon>
        <taxon>Multicrustacea</taxon>
        <taxon>Malacostraca</taxon>
        <taxon>Eumalacostraca</taxon>
        <taxon>Eucarida</taxon>
        <taxon>Decapoda</taxon>
        <taxon>Pleocyemata</taxon>
        <taxon>Caridea</taxon>
        <taxon>Atyoidea</taxon>
        <taxon>Atyidae</taxon>
        <taxon>Halocaridina</taxon>
    </lineage>
</organism>
<dbReference type="Proteomes" id="UP001381693">
    <property type="component" value="Unassembled WGS sequence"/>
</dbReference>
<dbReference type="GO" id="GO:0016874">
    <property type="term" value="F:ligase activity"/>
    <property type="evidence" value="ECO:0007669"/>
    <property type="project" value="UniProtKB-KW"/>
</dbReference>
<evidence type="ECO:0000313" key="1">
    <source>
        <dbReference type="EMBL" id="KAK7069750.1"/>
    </source>
</evidence>
<dbReference type="AlphaFoldDB" id="A0AAN8WP83"/>
<accession>A0AAN8WP83</accession>
<name>A0AAN8WP83_HALRR</name>
<comment type="caution">
    <text evidence="1">The sequence shown here is derived from an EMBL/GenBank/DDBJ whole genome shotgun (WGS) entry which is preliminary data.</text>
</comment>
<dbReference type="Gene3D" id="3.30.470.20">
    <property type="entry name" value="ATP-grasp fold, B domain"/>
    <property type="match status" value="1"/>
</dbReference>
<dbReference type="PANTHER" id="PTHR46088">
    <property type="entry name" value="TUBULIN--TYROSINE LIGASE-LIKE PROTEIN 12"/>
    <property type="match status" value="1"/>
</dbReference>
<dbReference type="GO" id="GO:0005737">
    <property type="term" value="C:cytoplasm"/>
    <property type="evidence" value="ECO:0007669"/>
    <property type="project" value="TreeGrafter"/>
</dbReference>
<sequence length="350" mass="41459">MRDAQMLPWFPLDMSHLTPEQKEPSEDHFMFRRMNETFPTADSKVEDLPSDRPVRVYTEYEYIQKYLTDPRFVVTDCREDADILWLVSHFQDFRALREKPHSRVNQCPCEHLLTVKDLLAIICRRALDGENDLQDPDIKGPSWLPVTYCLKRELVQFISYFQRREMRGEDNHWIVKPWNLARGLDHTITKNLNHILRLPSTGPKIAQKYISNPVLFHRADIRADVKFDLQFIVMLLNAQPLKVAVYKGFWIRFANETFDLTQLDNEQKHFTVNNYKNAFLLQMYCHDFIAKFNAQYPDSTWKIVEKKIYSMFLKVFKAATMRDPPAGIPHNPQCKGFYGFDVMLEWQNEG</sequence>
<evidence type="ECO:0000313" key="2">
    <source>
        <dbReference type="Proteomes" id="UP001381693"/>
    </source>
</evidence>
<feature type="non-terminal residue" evidence="1">
    <location>
        <position position="350"/>
    </location>
</feature>
<gene>
    <name evidence="1" type="primary">TTLL12_1</name>
    <name evidence="1" type="ORF">SK128_023688</name>
</gene>
<dbReference type="EMBL" id="JAXCGZ010015880">
    <property type="protein sequence ID" value="KAK7069750.1"/>
    <property type="molecule type" value="Genomic_DNA"/>
</dbReference>